<dbReference type="AlphaFoldDB" id="A0A844ZGX8"/>
<gene>
    <name evidence="1" type="ORF">GRI38_13865</name>
</gene>
<organism evidence="1 2">
    <name type="scientific">Parapontixanthobacter aurantiacus</name>
    <dbReference type="NCBI Taxonomy" id="1463599"/>
    <lineage>
        <taxon>Bacteria</taxon>
        <taxon>Pseudomonadati</taxon>
        <taxon>Pseudomonadota</taxon>
        <taxon>Alphaproteobacteria</taxon>
        <taxon>Sphingomonadales</taxon>
        <taxon>Erythrobacteraceae</taxon>
        <taxon>Parapontixanthobacter</taxon>
    </lineage>
</organism>
<sequence>MDTAEKGGMLVEASRYPCAILEDRLTSMLRNSGGQNGPNGKPIRMMESKIKKLKERAKLEALLAANFPEYNVEKIDDTELGKWKLLRNDVLRPLPHRNRPIFGNASMRPCPSARYLRLGSIRAAATRGNFSPTT</sequence>
<protein>
    <submittedName>
        <fullName evidence="1">Uncharacterized protein</fullName>
    </submittedName>
</protein>
<proteinExistence type="predicted"/>
<evidence type="ECO:0000313" key="1">
    <source>
        <dbReference type="EMBL" id="MXO87115.1"/>
    </source>
</evidence>
<keyword evidence="2" id="KW-1185">Reference proteome</keyword>
<evidence type="ECO:0000313" key="2">
    <source>
        <dbReference type="Proteomes" id="UP000433104"/>
    </source>
</evidence>
<dbReference type="RefSeq" id="WP_160685509.1">
    <property type="nucleotide sequence ID" value="NZ_WTYW01000007.1"/>
</dbReference>
<accession>A0A844ZGX8</accession>
<comment type="caution">
    <text evidence="1">The sequence shown here is derived from an EMBL/GenBank/DDBJ whole genome shotgun (WGS) entry which is preliminary data.</text>
</comment>
<dbReference type="Proteomes" id="UP000433104">
    <property type="component" value="Unassembled WGS sequence"/>
</dbReference>
<name>A0A844ZGX8_9SPHN</name>
<dbReference type="EMBL" id="WTYW01000007">
    <property type="protein sequence ID" value="MXO87115.1"/>
    <property type="molecule type" value="Genomic_DNA"/>
</dbReference>
<reference evidence="1 2" key="1">
    <citation type="submission" date="2019-12" db="EMBL/GenBank/DDBJ databases">
        <title>Genomic-based taxomic classification of the family Erythrobacteraceae.</title>
        <authorList>
            <person name="Xu L."/>
        </authorList>
    </citation>
    <scope>NUCLEOTIDE SEQUENCE [LARGE SCALE GENOMIC DNA]</scope>
    <source>
        <strain evidence="1 2">MCCC 1A09962</strain>
    </source>
</reference>